<protein>
    <submittedName>
        <fullName evidence="1">Uncharacterized protein</fullName>
    </submittedName>
</protein>
<dbReference type="PANTHER" id="PTHR30031:SF0">
    <property type="entry name" value="PHOSPHOENOLPYRUVATE CARBOXYKINASE (ATP)"/>
    <property type="match status" value="1"/>
</dbReference>
<organism evidence="1 2">
    <name type="scientific">Paramecium octaurelia</name>
    <dbReference type="NCBI Taxonomy" id="43137"/>
    <lineage>
        <taxon>Eukaryota</taxon>
        <taxon>Sar</taxon>
        <taxon>Alveolata</taxon>
        <taxon>Ciliophora</taxon>
        <taxon>Intramacronucleata</taxon>
        <taxon>Oligohymenophorea</taxon>
        <taxon>Peniculida</taxon>
        <taxon>Parameciidae</taxon>
        <taxon>Paramecium</taxon>
    </lineage>
</organism>
<dbReference type="InterPro" id="IPR001272">
    <property type="entry name" value="PEP_carboxykinase_ATP"/>
</dbReference>
<dbReference type="Proteomes" id="UP000683925">
    <property type="component" value="Unassembled WGS sequence"/>
</dbReference>
<dbReference type="Pfam" id="PF01293">
    <property type="entry name" value="PEPCK_ATP"/>
    <property type="match status" value="1"/>
</dbReference>
<evidence type="ECO:0000313" key="2">
    <source>
        <dbReference type="Proteomes" id="UP000683925"/>
    </source>
</evidence>
<reference evidence="1" key="1">
    <citation type="submission" date="2021-01" db="EMBL/GenBank/DDBJ databases">
        <authorList>
            <consortium name="Genoscope - CEA"/>
            <person name="William W."/>
        </authorList>
    </citation>
    <scope>NUCLEOTIDE SEQUENCE</scope>
</reference>
<dbReference type="GO" id="GO:0005829">
    <property type="term" value="C:cytosol"/>
    <property type="evidence" value="ECO:0007669"/>
    <property type="project" value="TreeGrafter"/>
</dbReference>
<keyword evidence="2" id="KW-1185">Reference proteome</keyword>
<evidence type="ECO:0000313" key="1">
    <source>
        <dbReference type="EMBL" id="CAD8156416.1"/>
    </source>
</evidence>
<dbReference type="GO" id="GO:0005524">
    <property type="term" value="F:ATP binding"/>
    <property type="evidence" value="ECO:0007669"/>
    <property type="project" value="InterPro"/>
</dbReference>
<dbReference type="GO" id="GO:0006094">
    <property type="term" value="P:gluconeogenesis"/>
    <property type="evidence" value="ECO:0007669"/>
    <property type="project" value="InterPro"/>
</dbReference>
<sequence length="239" mass="27592">MIKIGQKSKGIAFANFKIMRRVKTNQTIKGLFLSLRIQIIYPLDFIPQAKIQLLESSKEYVTPYMPCLPVSLLTSEQAMDHFISGQASKLQVLKWVSNYHKAFLSQHRTVYSTMLATKMKNMESIVDQLILDGQVGKIGKQTSLKIQELLLILFHSGEFENFEELSLKVPRKVTGVPSQFLHPKILRCILPSLFFLQKQYDSRLEISVAKRTFKHIKARLHLKSLMLSQKCEQKLERLL</sequence>
<dbReference type="GO" id="GO:0004612">
    <property type="term" value="F:phosphoenolpyruvate carboxykinase (ATP) activity"/>
    <property type="evidence" value="ECO:0007669"/>
    <property type="project" value="InterPro"/>
</dbReference>
<dbReference type="PANTHER" id="PTHR30031">
    <property type="entry name" value="PHOSPHOENOLPYRUVATE CARBOXYKINASE ATP"/>
    <property type="match status" value="1"/>
</dbReference>
<comment type="caution">
    <text evidence="1">The sequence shown here is derived from an EMBL/GenBank/DDBJ whole genome shotgun (WGS) entry which is preliminary data.</text>
</comment>
<dbReference type="AlphaFoldDB" id="A0A8S1U0Q5"/>
<name>A0A8S1U0Q5_PAROT</name>
<gene>
    <name evidence="1" type="ORF">POCTA_138.1.T0320092</name>
</gene>
<accession>A0A8S1U0Q5</accession>
<proteinExistence type="predicted"/>
<dbReference type="EMBL" id="CAJJDP010000032">
    <property type="protein sequence ID" value="CAD8156416.1"/>
    <property type="molecule type" value="Genomic_DNA"/>
</dbReference>